<accession>A0A939BR98</accession>
<dbReference type="NCBIfam" id="TIGR00125">
    <property type="entry name" value="cyt_tran_rel"/>
    <property type="match status" value="1"/>
</dbReference>
<evidence type="ECO:0000313" key="5">
    <source>
        <dbReference type="Proteomes" id="UP000663791"/>
    </source>
</evidence>
<sequence>MTRTVLSYGTFDLFHVGHLRLIERLAAMGDRLIVGVSTDEFNAGKGKRSVVSYDDRAAIVGAIKGVDLVIPERSWDQKRADIVEHGVDVFVMGDDWSGKFDDLADVCEVTYLPRTSGVSTTEIKDLLRTLDPQHLEEMQAALGTLTRLLEHYRDLT</sequence>
<keyword evidence="5" id="KW-1185">Reference proteome</keyword>
<comment type="caution">
    <text evidence="4">The sequence shown here is derived from an EMBL/GenBank/DDBJ whole genome shotgun (WGS) entry which is preliminary data.</text>
</comment>
<dbReference type="Gene3D" id="3.40.50.620">
    <property type="entry name" value="HUPs"/>
    <property type="match status" value="1"/>
</dbReference>
<keyword evidence="2 4" id="KW-0548">Nucleotidyltransferase</keyword>
<dbReference type="SUPFAM" id="SSF52374">
    <property type="entry name" value="Nucleotidylyl transferase"/>
    <property type="match status" value="1"/>
</dbReference>
<dbReference type="Pfam" id="PF01467">
    <property type="entry name" value="CTP_transf_like"/>
    <property type="match status" value="1"/>
</dbReference>
<feature type="domain" description="Cytidyltransferase-like" evidence="3">
    <location>
        <begin position="8"/>
        <end position="124"/>
    </location>
</feature>
<evidence type="ECO:0000313" key="4">
    <source>
        <dbReference type="EMBL" id="MBM9458394.1"/>
    </source>
</evidence>
<name>A0A939BR98_9ACTN</name>
<dbReference type="AlphaFoldDB" id="A0A939BR98"/>
<dbReference type="Proteomes" id="UP000663791">
    <property type="component" value="Unassembled WGS sequence"/>
</dbReference>
<gene>
    <name evidence="4" type="ORF">JK386_00580</name>
</gene>
<dbReference type="GO" id="GO:0016779">
    <property type="term" value="F:nucleotidyltransferase activity"/>
    <property type="evidence" value="ECO:0007669"/>
    <property type="project" value="UniProtKB-KW"/>
</dbReference>
<dbReference type="InterPro" id="IPR014729">
    <property type="entry name" value="Rossmann-like_a/b/a_fold"/>
</dbReference>
<keyword evidence="1" id="KW-0808">Transferase</keyword>
<dbReference type="PANTHER" id="PTHR43793:SF1">
    <property type="entry name" value="FAD SYNTHASE"/>
    <property type="match status" value="1"/>
</dbReference>
<evidence type="ECO:0000256" key="1">
    <source>
        <dbReference type="ARBA" id="ARBA00022679"/>
    </source>
</evidence>
<dbReference type="EMBL" id="JAERTX010000001">
    <property type="protein sequence ID" value="MBM9458394.1"/>
    <property type="molecule type" value="Genomic_DNA"/>
</dbReference>
<reference evidence="4" key="1">
    <citation type="submission" date="2021-01" db="EMBL/GenBank/DDBJ databases">
        <title>Novel species in genus Nocardioides.</title>
        <authorList>
            <person name="Zhang G."/>
        </authorList>
    </citation>
    <scope>NUCLEOTIDE SEQUENCE</scope>
    <source>
        <strain evidence="4">Zg-536</strain>
    </source>
</reference>
<proteinExistence type="predicted"/>
<dbReference type="InterPro" id="IPR050385">
    <property type="entry name" value="Archaeal_FAD_synthase"/>
</dbReference>
<protein>
    <submittedName>
        <fullName evidence="4">Adenylyltransferase/cytidyltransferase family protein</fullName>
    </submittedName>
</protein>
<organism evidence="4 5">
    <name type="scientific">Nocardioides faecalis</name>
    <dbReference type="NCBI Taxonomy" id="2803858"/>
    <lineage>
        <taxon>Bacteria</taxon>
        <taxon>Bacillati</taxon>
        <taxon>Actinomycetota</taxon>
        <taxon>Actinomycetes</taxon>
        <taxon>Propionibacteriales</taxon>
        <taxon>Nocardioidaceae</taxon>
        <taxon>Nocardioides</taxon>
    </lineage>
</organism>
<dbReference type="InterPro" id="IPR004821">
    <property type="entry name" value="Cyt_trans-like"/>
</dbReference>
<dbReference type="RefSeq" id="WP_205289705.1">
    <property type="nucleotide sequence ID" value="NZ_CP074406.1"/>
</dbReference>
<dbReference type="PANTHER" id="PTHR43793">
    <property type="entry name" value="FAD SYNTHASE"/>
    <property type="match status" value="1"/>
</dbReference>
<evidence type="ECO:0000259" key="3">
    <source>
        <dbReference type="Pfam" id="PF01467"/>
    </source>
</evidence>
<evidence type="ECO:0000256" key="2">
    <source>
        <dbReference type="ARBA" id="ARBA00022695"/>
    </source>
</evidence>